<evidence type="ECO:0000313" key="6">
    <source>
        <dbReference type="EMBL" id="KNC53795.1"/>
    </source>
</evidence>
<feature type="compositionally biased region" description="Low complexity" evidence="4">
    <location>
        <begin position="920"/>
        <end position="935"/>
    </location>
</feature>
<feature type="compositionally biased region" description="Polar residues" evidence="4">
    <location>
        <begin position="320"/>
        <end position="330"/>
    </location>
</feature>
<feature type="region of interest" description="Disordered" evidence="4">
    <location>
        <begin position="376"/>
        <end position="423"/>
    </location>
</feature>
<dbReference type="RefSeq" id="XP_013754356.1">
    <property type="nucleotide sequence ID" value="XM_013898902.1"/>
</dbReference>
<dbReference type="GO" id="GO:0008270">
    <property type="term" value="F:zinc ion binding"/>
    <property type="evidence" value="ECO:0007669"/>
    <property type="project" value="UniProtKB-KW"/>
</dbReference>
<gene>
    <name evidence="6" type="ORF">AMSG_09516</name>
</gene>
<feature type="compositionally biased region" description="Low complexity" evidence="4">
    <location>
        <begin position="1093"/>
        <end position="1103"/>
    </location>
</feature>
<feature type="compositionally biased region" description="Low complexity" evidence="4">
    <location>
        <begin position="1020"/>
        <end position="1031"/>
    </location>
</feature>
<dbReference type="InterPro" id="IPR036457">
    <property type="entry name" value="PPM-type-like_dom_sf"/>
</dbReference>
<proteinExistence type="predicted"/>
<evidence type="ECO:0000256" key="4">
    <source>
        <dbReference type="SAM" id="MobiDB-lite"/>
    </source>
</evidence>
<evidence type="ECO:0000256" key="1">
    <source>
        <dbReference type="ARBA" id="ARBA00022723"/>
    </source>
</evidence>
<keyword evidence="7" id="KW-1185">Reference proteome</keyword>
<sequence>MANGADESAWLAFTVSDAPGGPRSPLTVYAPAGRAGGGSPHSAPPGSALSAAVADLPFLAYNTAEPLPQTPAPRPALTSDSPPPPTAPEGTPDGGGRSLAPTHASRSTLLLEPVALDPDAPAYVSPYPTRASPMQTGDMRAILLSGVPPPRILDPVEPPVFAESIAAYVAPAPRAGLARSGALADADAPISVGHIPARRPPLGASLGPAADVESAPFLRPNRYLDPAADDARPRSASIFPDRNPMLPTSSNTYTRSPWAASSAEVFTPRRQDSAVGHQVRRAAVASVVGSPTPFRDPARPREWRWTERSALGNGGAAHTVHTSPGSSTALSYAGARTEPQPQPPAAATTRPVPLRDPFSIDGVLRLVHECEQHTRAIGLRAGGSTRSPPPAAETTTSSPGTPPRPSPHPSPNLSPRAADPATRARYEALRQHSVEAYVAMAHQPRGDAQEEQVERDVEPAESAESVKPAESAEPAEEDVQAAVAAMETEQLIALLQARAEPAHVLAAAGAELAQRVAAPRKIDETEETEKRAPAPVSAPPSPLSPLESSLRLPSEPSLFGDEENWTPLSLRGAFDYYPLHREEREYAHAATTFRLDTPELSIISAEPMQIADAGSIDSEINRLDSLLDSFYHIANEAVTPVPQRGGGGSAGKKKVKGAPSTGKSGGSKAKGTGKKSGKKGKGGRKGKSVHNDGFPTLKLESVYIEGRKVSAGLNKLRGEHPQLPNHYYWSVTRARSTLFSGWFCREDLVLKVRDYILQVQAEGREASFDFDTEDKVRMGILARDAVGELNEANAPTRPDAFLRNSDGTYSLNIVPVVPAPRANHKKKKGSASSGTSPTSRGRGRGLRGRGRGAGGRGRGRGRGRGSHSSASSVPFVPPVGAGGIGIGLGVAPIVDLATMPALTLATRGTADDPAVDMDTAPIAPGGAADSGGPPKAAEPDPSEPAILRNPEVRELLDLINGRVETLGLDPSNPKIQELATLALGSSAALSDSARRKRKRQLRRGSSRPSKRSTSSKRSEASSSDDASSDYSSTEEDARIAVSEFRDRLAALQDVARRQRAATVAAASKAAGAAGGSGLGGGSAGAAPRPPSPATAAQQAQWAGELGGGPSSHLLHFATPFEAPGVAPLPLPLPLSLGDGRSALPRGSRALRAFAAALDKPTLAAVLDAQEASVEKTKFSIADTLVSPVTLVNTVVLEDECDEARTRADVDDDGASGSERLGYCYHCEESSTSAENEVRKCAYCIREFHVNCAGYVESETGAFICPAFHPSRLVTVPHATEADVVPFASQPSLSFGTAASPSRVEATPIRDPATAYKLKSDGLLVRAVADPGLPPFLVAGVVDAHVARSVGDFFLPAFVDAVVAAVRVEQSACASAQFSLAPPQVQARLRAALHTAASNLDKAYAARFAQRVAAARTAGVAPPPDGGCGLAVAVVCDGWLMSVSIGSPRVVHFVVKPDAFVIASQSAATNVAIDTATSATTTLKLPQWQVASATADDSPGNALRSLQAYAAGCSFVALPSYEIRELPLDRTEVKAALAAEAHPWPSANDSLRAMIPSLRRTFNKLGIPYRIMSVGASLGDVLFKPDDAPPLVDNTPQVHFTELSSLPAAILVATDGLFYQTDVLDSEPATEVNAWLAEQISLSLGAGISLSRLAARLAYRPWLDPSEARDDCTAILIRVSPPNIMDATPVAPLDAGARKHPVFRTRTGSLVPGVEVI</sequence>
<feature type="region of interest" description="Disordered" evidence="4">
    <location>
        <begin position="911"/>
        <end position="948"/>
    </location>
</feature>
<feature type="compositionally biased region" description="Low complexity" evidence="4">
    <location>
        <begin position="335"/>
        <end position="352"/>
    </location>
</feature>
<accession>A0A0L0DNG0</accession>
<feature type="compositionally biased region" description="Low complexity" evidence="4">
    <location>
        <begin position="830"/>
        <end position="840"/>
    </location>
</feature>
<feature type="region of interest" description="Disordered" evidence="4">
    <location>
        <begin position="63"/>
        <end position="112"/>
    </location>
</feature>
<evidence type="ECO:0000256" key="3">
    <source>
        <dbReference type="ARBA" id="ARBA00022833"/>
    </source>
</evidence>
<dbReference type="PANTHER" id="PTHR24216">
    <property type="entry name" value="PAXILLIN-RELATED"/>
    <property type="match status" value="1"/>
</dbReference>
<keyword evidence="2" id="KW-0863">Zinc-finger</keyword>
<feature type="region of interest" description="Disordered" evidence="4">
    <location>
        <begin position="442"/>
        <end position="480"/>
    </location>
</feature>
<feature type="compositionally biased region" description="Basic residues" evidence="4">
    <location>
        <begin position="841"/>
        <end position="850"/>
    </location>
</feature>
<reference evidence="6 7" key="1">
    <citation type="submission" date="2010-05" db="EMBL/GenBank/DDBJ databases">
        <title>The Genome Sequence of Thecamonas trahens ATCC 50062.</title>
        <authorList>
            <consortium name="The Broad Institute Genome Sequencing Platform"/>
            <person name="Russ C."/>
            <person name="Cuomo C."/>
            <person name="Shea T."/>
            <person name="Young S.K."/>
            <person name="Zeng Q."/>
            <person name="Koehrsen M."/>
            <person name="Haas B."/>
            <person name="Borodovsky M."/>
            <person name="Guigo R."/>
            <person name="Alvarado L."/>
            <person name="Berlin A."/>
            <person name="Bochicchio J."/>
            <person name="Borenstein D."/>
            <person name="Chapman S."/>
            <person name="Chen Z."/>
            <person name="Freedman E."/>
            <person name="Gellesch M."/>
            <person name="Goldberg J."/>
            <person name="Griggs A."/>
            <person name="Gujja S."/>
            <person name="Heilman E."/>
            <person name="Heiman D."/>
            <person name="Hepburn T."/>
            <person name="Howarth C."/>
            <person name="Jen D."/>
            <person name="Larson L."/>
            <person name="Mehta T."/>
            <person name="Park D."/>
            <person name="Pearson M."/>
            <person name="Roberts A."/>
            <person name="Saif S."/>
            <person name="Shenoy N."/>
            <person name="Sisk P."/>
            <person name="Stolte C."/>
            <person name="Sykes S."/>
            <person name="Thomson T."/>
            <person name="Walk T."/>
            <person name="White J."/>
            <person name="Yandava C."/>
            <person name="Burger G."/>
            <person name="Gray M.W."/>
            <person name="Holland P.W.H."/>
            <person name="King N."/>
            <person name="Lang F.B.F."/>
            <person name="Roger A.J."/>
            <person name="Ruiz-Trillo I."/>
            <person name="Lander E."/>
            <person name="Nusbaum C."/>
        </authorList>
    </citation>
    <scope>NUCLEOTIDE SEQUENCE [LARGE SCALE GENOMIC DNA]</scope>
    <source>
        <strain evidence="6 7">ATCC 50062</strain>
    </source>
</reference>
<feature type="compositionally biased region" description="Basic and acidic residues" evidence="4">
    <location>
        <begin position="444"/>
        <end position="458"/>
    </location>
</feature>
<feature type="compositionally biased region" description="Low complexity" evidence="4">
    <location>
        <begin position="544"/>
        <end position="555"/>
    </location>
</feature>
<feature type="region of interest" description="Disordered" evidence="4">
    <location>
        <begin position="1068"/>
        <end position="1104"/>
    </location>
</feature>
<feature type="region of interest" description="Disordered" evidence="4">
    <location>
        <begin position="818"/>
        <end position="877"/>
    </location>
</feature>
<dbReference type="Gene3D" id="3.60.40.10">
    <property type="entry name" value="PPM-type phosphatase domain"/>
    <property type="match status" value="1"/>
</dbReference>
<dbReference type="CDD" id="cd15566">
    <property type="entry name" value="PHD3_NSD"/>
    <property type="match status" value="1"/>
</dbReference>
<feature type="compositionally biased region" description="Basic and acidic residues" evidence="4">
    <location>
        <begin position="520"/>
        <end position="532"/>
    </location>
</feature>
<feature type="compositionally biased region" description="Basic residues" evidence="4">
    <location>
        <begin position="994"/>
        <end position="1014"/>
    </location>
</feature>
<feature type="compositionally biased region" description="Basic residues" evidence="4">
    <location>
        <begin position="671"/>
        <end position="688"/>
    </location>
</feature>
<feature type="region of interest" description="Disordered" evidence="4">
    <location>
        <begin position="14"/>
        <end position="48"/>
    </location>
</feature>
<name>A0A0L0DNG0_THETB</name>
<protein>
    <recommendedName>
        <fullName evidence="5">Zinc finger PHD-type domain-containing protein</fullName>
    </recommendedName>
</protein>
<dbReference type="SUPFAM" id="SSF57903">
    <property type="entry name" value="FYVE/PHD zinc finger"/>
    <property type="match status" value="1"/>
</dbReference>
<feature type="region of interest" description="Disordered" evidence="4">
    <location>
        <begin position="223"/>
        <end position="254"/>
    </location>
</feature>
<feature type="domain" description="Zinc finger PHD-type" evidence="5">
    <location>
        <begin position="1222"/>
        <end position="1268"/>
    </location>
</feature>
<dbReference type="PANTHER" id="PTHR24216:SF65">
    <property type="entry name" value="PAXILLIN-LIKE PROTEIN 1"/>
    <property type="match status" value="1"/>
</dbReference>
<organism evidence="6 7">
    <name type="scientific">Thecamonas trahens ATCC 50062</name>
    <dbReference type="NCBI Taxonomy" id="461836"/>
    <lineage>
        <taxon>Eukaryota</taxon>
        <taxon>Apusozoa</taxon>
        <taxon>Apusomonadida</taxon>
        <taxon>Apusomonadidae</taxon>
        <taxon>Thecamonas</taxon>
    </lineage>
</organism>
<dbReference type="Proteomes" id="UP000054408">
    <property type="component" value="Unassembled WGS sequence"/>
</dbReference>
<feature type="region of interest" description="Disordered" evidence="4">
    <location>
        <begin position="312"/>
        <end position="354"/>
    </location>
</feature>
<keyword evidence="1" id="KW-0479">Metal-binding</keyword>
<dbReference type="EMBL" id="GL349482">
    <property type="protein sequence ID" value="KNC53795.1"/>
    <property type="molecule type" value="Genomic_DNA"/>
</dbReference>
<dbReference type="InterPro" id="IPR013083">
    <property type="entry name" value="Znf_RING/FYVE/PHD"/>
</dbReference>
<dbReference type="InterPro" id="IPR001965">
    <property type="entry name" value="Znf_PHD"/>
</dbReference>
<dbReference type="InterPro" id="IPR011011">
    <property type="entry name" value="Znf_FYVE_PHD"/>
</dbReference>
<evidence type="ECO:0000313" key="7">
    <source>
        <dbReference type="Proteomes" id="UP000054408"/>
    </source>
</evidence>
<dbReference type="SMART" id="SM00249">
    <property type="entry name" value="PHD"/>
    <property type="match status" value="1"/>
</dbReference>
<feature type="compositionally biased region" description="Gly residues" evidence="4">
    <location>
        <begin position="1072"/>
        <end position="1083"/>
    </location>
</feature>
<feature type="region of interest" description="Disordered" evidence="4">
    <location>
        <begin position="639"/>
        <end position="693"/>
    </location>
</feature>
<dbReference type="GeneID" id="25567964"/>
<evidence type="ECO:0000256" key="2">
    <source>
        <dbReference type="ARBA" id="ARBA00022771"/>
    </source>
</evidence>
<feature type="compositionally biased region" description="Pro residues" evidence="4">
    <location>
        <begin position="400"/>
        <end position="412"/>
    </location>
</feature>
<dbReference type="Gene3D" id="3.30.40.10">
    <property type="entry name" value="Zinc/RING finger domain, C3HC4 (zinc finger)"/>
    <property type="match status" value="1"/>
</dbReference>
<keyword evidence="3" id="KW-0862">Zinc</keyword>
<feature type="region of interest" description="Disordered" evidence="4">
    <location>
        <begin position="986"/>
        <end position="1035"/>
    </location>
</feature>
<evidence type="ECO:0000259" key="5">
    <source>
        <dbReference type="SMART" id="SM00249"/>
    </source>
</evidence>
<feature type="region of interest" description="Disordered" evidence="4">
    <location>
        <begin position="518"/>
        <end position="555"/>
    </location>
</feature>
<feature type="compositionally biased region" description="Low complexity" evidence="4">
    <location>
        <begin position="657"/>
        <end position="670"/>
    </location>
</feature>